<organism evidence="1 2">
    <name type="scientific">Entomophthora muscae</name>
    <dbReference type="NCBI Taxonomy" id="34485"/>
    <lineage>
        <taxon>Eukaryota</taxon>
        <taxon>Fungi</taxon>
        <taxon>Fungi incertae sedis</taxon>
        <taxon>Zoopagomycota</taxon>
        <taxon>Entomophthoromycotina</taxon>
        <taxon>Entomophthoromycetes</taxon>
        <taxon>Entomophthorales</taxon>
        <taxon>Entomophthoraceae</taxon>
        <taxon>Entomophthora</taxon>
    </lineage>
</organism>
<protein>
    <submittedName>
        <fullName evidence="1">Uncharacterized protein</fullName>
    </submittedName>
</protein>
<reference evidence="1" key="1">
    <citation type="submission" date="2022-04" db="EMBL/GenBank/DDBJ databases">
        <title>Genome of the entomopathogenic fungus Entomophthora muscae.</title>
        <authorList>
            <person name="Elya C."/>
            <person name="Lovett B.R."/>
            <person name="Lee E."/>
            <person name="Macias A.M."/>
            <person name="Hajek A.E."/>
            <person name="De Bivort B.L."/>
            <person name="Kasson M.T."/>
            <person name="De Fine Licht H.H."/>
            <person name="Stajich J.E."/>
        </authorList>
    </citation>
    <scope>NUCLEOTIDE SEQUENCE</scope>
    <source>
        <strain evidence="1">Berkeley</strain>
    </source>
</reference>
<accession>A0ACC2RRZ2</accession>
<sequence length="175" mass="20102">MWKILSMKVLSNNVGFRFSDQFTNVVTFHLNVSQIVGQTMGRILSKLTKLKFLKLTGILDPDFFKRFPKGVKCKVTHLEFLSETCLTVFTLEALTEIFPELFFLALSFSHDIILAHLMKDTTKFQKLLFLRLNLLPSHSALKLLSQVAPDLSAIYLHPDCLKCQMKNAQHLFPRT</sequence>
<evidence type="ECO:0000313" key="1">
    <source>
        <dbReference type="EMBL" id="KAJ9052832.1"/>
    </source>
</evidence>
<dbReference type="EMBL" id="QTSX02006595">
    <property type="protein sequence ID" value="KAJ9052832.1"/>
    <property type="molecule type" value="Genomic_DNA"/>
</dbReference>
<evidence type="ECO:0000313" key="2">
    <source>
        <dbReference type="Proteomes" id="UP001165960"/>
    </source>
</evidence>
<name>A0ACC2RRZ2_9FUNG</name>
<gene>
    <name evidence="1" type="ORF">DSO57_1030209</name>
</gene>
<dbReference type="Proteomes" id="UP001165960">
    <property type="component" value="Unassembled WGS sequence"/>
</dbReference>
<keyword evidence="2" id="KW-1185">Reference proteome</keyword>
<comment type="caution">
    <text evidence="1">The sequence shown here is derived from an EMBL/GenBank/DDBJ whole genome shotgun (WGS) entry which is preliminary data.</text>
</comment>
<proteinExistence type="predicted"/>